<dbReference type="CDD" id="cd02976">
    <property type="entry name" value="NrdH"/>
    <property type="match status" value="1"/>
</dbReference>
<dbReference type="Proteomes" id="UP000824988">
    <property type="component" value="Chromosome"/>
</dbReference>
<evidence type="ECO:0000256" key="1">
    <source>
        <dbReference type="SAM" id="MobiDB-lite"/>
    </source>
</evidence>
<gene>
    <name evidence="5" type="ORF">MoryE10_18700</name>
</gene>
<dbReference type="GO" id="GO:0009055">
    <property type="term" value="F:electron transfer activity"/>
    <property type="evidence" value="ECO:0007669"/>
    <property type="project" value="TreeGrafter"/>
</dbReference>
<feature type="compositionally biased region" description="Low complexity" evidence="1">
    <location>
        <begin position="50"/>
        <end position="66"/>
    </location>
</feature>
<dbReference type="PROSITE" id="PS00195">
    <property type="entry name" value="GLUTAREDOXIN_1"/>
    <property type="match status" value="1"/>
</dbReference>
<accession>A0A8D5AJY0</accession>
<reference evidence="5" key="1">
    <citation type="submission" date="2019-06" db="EMBL/GenBank/DDBJ databases">
        <title>Complete genome sequence of Methylogaea oryzae strain JCM16910.</title>
        <authorList>
            <person name="Asakawa S."/>
        </authorList>
    </citation>
    <scope>NUCLEOTIDE SEQUENCE</scope>
    <source>
        <strain evidence="5">E10</strain>
    </source>
</reference>
<feature type="region of interest" description="Disordered" evidence="1">
    <location>
        <begin position="50"/>
        <end position="71"/>
    </location>
</feature>
<evidence type="ECO:0000313" key="6">
    <source>
        <dbReference type="Proteomes" id="UP000824988"/>
    </source>
</evidence>
<dbReference type="InterPro" id="IPR011767">
    <property type="entry name" value="GLR_AS"/>
</dbReference>
<keyword evidence="6" id="KW-1185">Reference proteome</keyword>
<proteinExistence type="predicted"/>
<dbReference type="InterPro" id="IPR002109">
    <property type="entry name" value="Glutaredoxin"/>
</dbReference>
<dbReference type="InterPro" id="IPR051548">
    <property type="entry name" value="Grx-like_ET"/>
</dbReference>
<evidence type="ECO:0000313" key="5">
    <source>
        <dbReference type="EMBL" id="BBL71264.1"/>
    </source>
</evidence>
<evidence type="ECO:0000256" key="2">
    <source>
        <dbReference type="SAM" id="SignalP"/>
    </source>
</evidence>
<feature type="domain" description="Glutaredoxin" evidence="3">
    <location>
        <begin position="79"/>
        <end position="135"/>
    </location>
</feature>
<keyword evidence="2" id="KW-0732">Signal</keyword>
<feature type="chain" id="PRO_5034475732" evidence="2">
    <location>
        <begin position="21"/>
        <end position="154"/>
    </location>
</feature>
<sequence>MTMRNLAMALLLLAGLPALADVYKWKDADGRTHYSDRAAGAVGAERMHAQDGAAAGPPAIPAAQSAKPANPAEAVRQDVTLYTRPDCPYCKLAKADLRRRGVPYAERDIERSPRARKEFEAIGGRGVPILLVGSQRLDGYSKQGYGDALTFGGH</sequence>
<dbReference type="Pfam" id="PF00462">
    <property type="entry name" value="Glutaredoxin"/>
    <property type="match status" value="1"/>
</dbReference>
<dbReference type="AlphaFoldDB" id="A0A8D5AJY0"/>
<protein>
    <submittedName>
        <fullName evidence="5">NrdH-like redox domain-containing protein</fullName>
    </submittedName>
</protein>
<dbReference type="InterPro" id="IPR025392">
    <property type="entry name" value="DUF4124"/>
</dbReference>
<name>A0A8D5AJY0_9GAMM</name>
<dbReference type="KEGG" id="moz:MoryE10_18700"/>
<organism evidence="5 6">
    <name type="scientific">Methylogaea oryzae</name>
    <dbReference type="NCBI Taxonomy" id="1295382"/>
    <lineage>
        <taxon>Bacteria</taxon>
        <taxon>Pseudomonadati</taxon>
        <taxon>Pseudomonadota</taxon>
        <taxon>Gammaproteobacteria</taxon>
        <taxon>Methylococcales</taxon>
        <taxon>Methylococcaceae</taxon>
        <taxon>Methylogaea</taxon>
    </lineage>
</organism>
<evidence type="ECO:0000259" key="3">
    <source>
        <dbReference type="Pfam" id="PF00462"/>
    </source>
</evidence>
<dbReference type="Pfam" id="PF13511">
    <property type="entry name" value="DUF4124"/>
    <property type="match status" value="1"/>
</dbReference>
<feature type="domain" description="DUF4124" evidence="4">
    <location>
        <begin position="9"/>
        <end position="61"/>
    </location>
</feature>
<dbReference type="PROSITE" id="PS51354">
    <property type="entry name" value="GLUTAREDOXIN_2"/>
    <property type="match status" value="1"/>
</dbReference>
<dbReference type="PANTHER" id="PTHR34386:SF1">
    <property type="entry name" value="GLUTAREDOXIN-LIKE PROTEIN NRDH"/>
    <property type="match status" value="1"/>
</dbReference>
<dbReference type="GO" id="GO:0045454">
    <property type="term" value="P:cell redox homeostasis"/>
    <property type="evidence" value="ECO:0007669"/>
    <property type="project" value="TreeGrafter"/>
</dbReference>
<evidence type="ECO:0000259" key="4">
    <source>
        <dbReference type="Pfam" id="PF13511"/>
    </source>
</evidence>
<feature type="signal peptide" evidence="2">
    <location>
        <begin position="1"/>
        <end position="20"/>
    </location>
</feature>
<dbReference type="EMBL" id="AP019782">
    <property type="protein sequence ID" value="BBL71264.1"/>
    <property type="molecule type" value="Genomic_DNA"/>
</dbReference>
<dbReference type="PANTHER" id="PTHR34386">
    <property type="entry name" value="GLUTAREDOXIN"/>
    <property type="match status" value="1"/>
</dbReference>